<evidence type="ECO:0000259" key="2">
    <source>
        <dbReference type="PROSITE" id="PS50263"/>
    </source>
</evidence>
<dbReference type="OrthoDB" id="9811121at2"/>
<dbReference type="AlphaFoldDB" id="A0A271IX65"/>
<keyword evidence="4" id="KW-1185">Reference proteome</keyword>
<sequence>MRIALASPRIAPSVDAALDAVRHHVAEAAGLGARVVCFPEAYVPGLHGVGVEVPPYEMADQKRVAEAVGGWAREHAIAVVLGVEWIAEARRHIGAAVWDSDGALLGVQLKTQLAPTEEGPYVAGTGRQLFEVGGLRFGVAICHEAFRYPETVRWAARRGAHVVFHPHWTGSDTAGPTLTTWADPAGPYYEKAVLCRALENTVYVASVNVTTRFPESATAVIDPEGGLVARLPYGEPGTLVADLDLGTATGRLARRYAPDRYPE</sequence>
<evidence type="ECO:0000256" key="1">
    <source>
        <dbReference type="ARBA" id="ARBA00022801"/>
    </source>
</evidence>
<name>A0A271IX65_9BACT</name>
<gene>
    <name evidence="3" type="ORF">BSZ37_04895</name>
</gene>
<dbReference type="Proteomes" id="UP000216339">
    <property type="component" value="Unassembled WGS sequence"/>
</dbReference>
<dbReference type="PROSITE" id="PS50263">
    <property type="entry name" value="CN_HYDROLASE"/>
    <property type="match status" value="1"/>
</dbReference>
<keyword evidence="1 3" id="KW-0378">Hydrolase</keyword>
<dbReference type="Gene3D" id="3.60.110.10">
    <property type="entry name" value="Carbon-nitrogen hydrolase"/>
    <property type="match status" value="1"/>
</dbReference>
<evidence type="ECO:0000313" key="3">
    <source>
        <dbReference type="EMBL" id="PAP75826.1"/>
    </source>
</evidence>
<proteinExistence type="predicted"/>
<organism evidence="3 4">
    <name type="scientific">Rubrivirga marina</name>
    <dbReference type="NCBI Taxonomy" id="1196024"/>
    <lineage>
        <taxon>Bacteria</taxon>
        <taxon>Pseudomonadati</taxon>
        <taxon>Rhodothermota</taxon>
        <taxon>Rhodothermia</taxon>
        <taxon>Rhodothermales</taxon>
        <taxon>Rubricoccaceae</taxon>
        <taxon>Rubrivirga</taxon>
    </lineage>
</organism>
<dbReference type="InterPro" id="IPR003010">
    <property type="entry name" value="C-N_Hydrolase"/>
</dbReference>
<evidence type="ECO:0000313" key="4">
    <source>
        <dbReference type="Proteomes" id="UP000216339"/>
    </source>
</evidence>
<dbReference type="PANTHER" id="PTHR43674">
    <property type="entry name" value="NITRILASE C965.09-RELATED"/>
    <property type="match status" value="1"/>
</dbReference>
<comment type="caution">
    <text evidence="3">The sequence shown here is derived from an EMBL/GenBank/DDBJ whole genome shotgun (WGS) entry which is preliminary data.</text>
</comment>
<reference evidence="3 4" key="1">
    <citation type="submission" date="2016-11" db="EMBL/GenBank/DDBJ databases">
        <title>Study of marine rhodopsin-containing bacteria.</title>
        <authorList>
            <person name="Yoshizawa S."/>
            <person name="Kumagai Y."/>
            <person name="Kogure K."/>
        </authorList>
    </citation>
    <scope>NUCLEOTIDE SEQUENCE [LARGE SCALE GENOMIC DNA]</scope>
    <source>
        <strain evidence="3 4">SAORIC-28</strain>
    </source>
</reference>
<dbReference type="InterPro" id="IPR036526">
    <property type="entry name" value="C-N_Hydrolase_sf"/>
</dbReference>
<accession>A0A271IX65</accession>
<dbReference type="Pfam" id="PF00795">
    <property type="entry name" value="CN_hydrolase"/>
    <property type="match status" value="1"/>
</dbReference>
<dbReference type="CDD" id="cd07197">
    <property type="entry name" value="nitrilase"/>
    <property type="match status" value="1"/>
</dbReference>
<protein>
    <submittedName>
        <fullName evidence="3">Carbon-nitrogen hydrolase family protein</fullName>
    </submittedName>
</protein>
<dbReference type="InterPro" id="IPR050345">
    <property type="entry name" value="Aliph_Amidase/BUP"/>
</dbReference>
<feature type="domain" description="CN hydrolase" evidence="2">
    <location>
        <begin position="1"/>
        <end position="245"/>
    </location>
</feature>
<dbReference type="RefSeq" id="WP_095509469.1">
    <property type="nucleotide sequence ID" value="NZ_MQWD01000001.1"/>
</dbReference>
<dbReference type="PANTHER" id="PTHR43674:SF2">
    <property type="entry name" value="BETA-UREIDOPROPIONASE"/>
    <property type="match status" value="1"/>
</dbReference>
<dbReference type="GO" id="GO:0016811">
    <property type="term" value="F:hydrolase activity, acting on carbon-nitrogen (but not peptide) bonds, in linear amides"/>
    <property type="evidence" value="ECO:0007669"/>
    <property type="project" value="UniProtKB-ARBA"/>
</dbReference>
<dbReference type="EMBL" id="MQWD01000001">
    <property type="protein sequence ID" value="PAP75826.1"/>
    <property type="molecule type" value="Genomic_DNA"/>
</dbReference>
<dbReference type="SUPFAM" id="SSF56317">
    <property type="entry name" value="Carbon-nitrogen hydrolase"/>
    <property type="match status" value="1"/>
</dbReference>